<keyword evidence="1" id="KW-1133">Transmembrane helix</keyword>
<dbReference type="OrthoDB" id="6007440at2"/>
<organism evidence="2 3">
    <name type="scientific">Solilutibacter silvestris</name>
    <dbReference type="NCBI Taxonomy" id="1645665"/>
    <lineage>
        <taxon>Bacteria</taxon>
        <taxon>Pseudomonadati</taxon>
        <taxon>Pseudomonadota</taxon>
        <taxon>Gammaproteobacteria</taxon>
        <taxon>Lysobacterales</taxon>
        <taxon>Lysobacteraceae</taxon>
        <taxon>Solilutibacter</taxon>
    </lineage>
</organism>
<keyword evidence="1" id="KW-0472">Membrane</keyword>
<gene>
    <name evidence="2" type="ORF">Lysil_0758</name>
</gene>
<feature type="transmembrane region" description="Helical" evidence="1">
    <location>
        <begin position="203"/>
        <end position="222"/>
    </location>
</feature>
<evidence type="ECO:0000313" key="3">
    <source>
        <dbReference type="Proteomes" id="UP000236220"/>
    </source>
</evidence>
<dbReference type="Proteomes" id="UP000236220">
    <property type="component" value="Unassembled WGS sequence"/>
</dbReference>
<feature type="transmembrane region" description="Helical" evidence="1">
    <location>
        <begin position="179"/>
        <end position="197"/>
    </location>
</feature>
<dbReference type="AlphaFoldDB" id="A0A2K1Q270"/>
<accession>A0A2K1Q270</accession>
<name>A0A2K1Q270_9GAMM</name>
<comment type="caution">
    <text evidence="2">The sequence shown here is derived from an EMBL/GenBank/DDBJ whole genome shotgun (WGS) entry which is preliminary data.</text>
</comment>
<feature type="transmembrane region" description="Helical" evidence="1">
    <location>
        <begin position="133"/>
        <end position="151"/>
    </location>
</feature>
<protein>
    <submittedName>
        <fullName evidence="2">Uncharacterized protein</fullName>
    </submittedName>
</protein>
<dbReference type="EMBL" id="NPZB01000001">
    <property type="protein sequence ID" value="PNS09129.1"/>
    <property type="molecule type" value="Genomic_DNA"/>
</dbReference>
<reference evidence="2 3" key="1">
    <citation type="submission" date="2017-08" db="EMBL/GenBank/DDBJ databases">
        <title>Lysobacter sylvestris genome.</title>
        <authorList>
            <person name="Zhang D.-C."/>
            <person name="Albuquerque L."/>
            <person name="Franca L."/>
            <person name="Froufe H.J.C."/>
            <person name="Barroso C."/>
            <person name="Egas C."/>
            <person name="Da Costa M."/>
            <person name="Margesin R."/>
        </authorList>
    </citation>
    <scope>NUCLEOTIDE SEQUENCE [LARGE SCALE GENOMIC DNA]</scope>
    <source>
        <strain evidence="2 3">AM20-91</strain>
    </source>
</reference>
<proteinExistence type="predicted"/>
<feature type="transmembrane region" description="Helical" evidence="1">
    <location>
        <begin position="64"/>
        <end position="83"/>
    </location>
</feature>
<keyword evidence="1" id="KW-0812">Transmembrane</keyword>
<sequence length="267" mass="28407">MNTRTCDWLTVVAIAGLAYVTATALHEHLGHAAACTALGSNVLKFGAFYVECNDGKLSAMSVRMVALAGPVVSLLLGLVGARLLRRAWAPLPRLFIWMLASIGLMTAFGYMMFSAVAGIGDLGIGKDGVLHDVAMPWLWRVLMGGVGYWLYDRSVVWSMRTLAGIIGGREDRPRRVQRLSLLTYLAGAVTCIVIGLFNPEGIIIVLTSAAAASLGGTSGFAWGPPRTRVGAGDSDPVVFPRSWAWIIVGVAVVLFYGIVLGPTISRS</sequence>
<evidence type="ECO:0000256" key="1">
    <source>
        <dbReference type="SAM" id="Phobius"/>
    </source>
</evidence>
<feature type="transmembrane region" description="Helical" evidence="1">
    <location>
        <begin position="243"/>
        <end position="264"/>
    </location>
</feature>
<feature type="transmembrane region" description="Helical" evidence="1">
    <location>
        <begin position="95"/>
        <end position="113"/>
    </location>
</feature>
<evidence type="ECO:0000313" key="2">
    <source>
        <dbReference type="EMBL" id="PNS09129.1"/>
    </source>
</evidence>
<dbReference type="RefSeq" id="WP_103074216.1">
    <property type="nucleotide sequence ID" value="NZ_NPZB01000001.1"/>
</dbReference>
<keyword evidence="3" id="KW-1185">Reference proteome</keyword>